<name>A0AAQ3PW40_PASNO</name>
<feature type="region of interest" description="Disordered" evidence="1">
    <location>
        <begin position="1"/>
        <end position="135"/>
    </location>
</feature>
<organism evidence="2 3">
    <name type="scientific">Paspalum notatum var. saurae</name>
    <dbReference type="NCBI Taxonomy" id="547442"/>
    <lineage>
        <taxon>Eukaryota</taxon>
        <taxon>Viridiplantae</taxon>
        <taxon>Streptophyta</taxon>
        <taxon>Embryophyta</taxon>
        <taxon>Tracheophyta</taxon>
        <taxon>Spermatophyta</taxon>
        <taxon>Magnoliopsida</taxon>
        <taxon>Liliopsida</taxon>
        <taxon>Poales</taxon>
        <taxon>Poaceae</taxon>
        <taxon>PACMAD clade</taxon>
        <taxon>Panicoideae</taxon>
        <taxon>Andropogonodae</taxon>
        <taxon>Paspaleae</taxon>
        <taxon>Paspalinae</taxon>
        <taxon>Paspalum</taxon>
    </lineage>
</organism>
<evidence type="ECO:0000256" key="1">
    <source>
        <dbReference type="SAM" id="MobiDB-lite"/>
    </source>
</evidence>
<feature type="compositionally biased region" description="Basic and acidic residues" evidence="1">
    <location>
        <begin position="123"/>
        <end position="135"/>
    </location>
</feature>
<feature type="compositionally biased region" description="Basic and acidic residues" evidence="1">
    <location>
        <begin position="1"/>
        <end position="18"/>
    </location>
</feature>
<dbReference type="AlphaFoldDB" id="A0AAQ3PW40"/>
<accession>A0AAQ3PW40</accession>
<sequence length="135" mass="15334">MQKEQEERDKLREKREMKAGVLPDLEEKNWSHQPDAQEDWSAGEARGHGGRPEREGVRWRERSFGRCGGLYPPEPGRGAPSLSARGEDVAGDDDGLEHRPTRRGSFSVVAHAGRMRPPTTTDTRMRRDELESDTR</sequence>
<dbReference type="Proteomes" id="UP001341281">
    <property type="component" value="Chromosome 01"/>
</dbReference>
<gene>
    <name evidence="2" type="ORF">U9M48_005649</name>
</gene>
<feature type="compositionally biased region" description="Basic and acidic residues" evidence="1">
    <location>
        <begin position="45"/>
        <end position="64"/>
    </location>
</feature>
<keyword evidence="3" id="KW-1185">Reference proteome</keyword>
<evidence type="ECO:0000313" key="2">
    <source>
        <dbReference type="EMBL" id="WVZ54913.1"/>
    </source>
</evidence>
<protein>
    <submittedName>
        <fullName evidence="2">Uncharacterized protein</fullName>
    </submittedName>
</protein>
<evidence type="ECO:0000313" key="3">
    <source>
        <dbReference type="Proteomes" id="UP001341281"/>
    </source>
</evidence>
<dbReference type="EMBL" id="CP144745">
    <property type="protein sequence ID" value="WVZ54913.1"/>
    <property type="molecule type" value="Genomic_DNA"/>
</dbReference>
<reference evidence="2 3" key="1">
    <citation type="submission" date="2024-02" db="EMBL/GenBank/DDBJ databases">
        <title>High-quality chromosome-scale genome assembly of Pensacola bahiagrass (Paspalum notatum Flugge var. saurae).</title>
        <authorList>
            <person name="Vega J.M."/>
            <person name="Podio M."/>
            <person name="Orjuela J."/>
            <person name="Siena L.A."/>
            <person name="Pessino S.C."/>
            <person name="Combes M.C."/>
            <person name="Mariac C."/>
            <person name="Albertini E."/>
            <person name="Pupilli F."/>
            <person name="Ortiz J.P.A."/>
            <person name="Leblanc O."/>
        </authorList>
    </citation>
    <scope>NUCLEOTIDE SEQUENCE [LARGE SCALE GENOMIC DNA]</scope>
    <source>
        <strain evidence="2">R1</strain>
        <tissue evidence="2">Leaf</tissue>
    </source>
</reference>
<proteinExistence type="predicted"/>